<dbReference type="SUPFAM" id="SSF56281">
    <property type="entry name" value="Metallo-hydrolase/oxidoreductase"/>
    <property type="match status" value="1"/>
</dbReference>
<dbReference type="EMBL" id="PVNL01000051">
    <property type="protein sequence ID" value="PRQ07715.1"/>
    <property type="molecule type" value="Genomic_DNA"/>
</dbReference>
<organism evidence="2 3">
    <name type="scientific">Enhygromyxa salina</name>
    <dbReference type="NCBI Taxonomy" id="215803"/>
    <lineage>
        <taxon>Bacteria</taxon>
        <taxon>Pseudomonadati</taxon>
        <taxon>Myxococcota</taxon>
        <taxon>Polyangia</taxon>
        <taxon>Nannocystales</taxon>
        <taxon>Nannocystaceae</taxon>
        <taxon>Enhygromyxa</taxon>
    </lineage>
</organism>
<dbReference type="GO" id="GO:0016787">
    <property type="term" value="F:hydrolase activity"/>
    <property type="evidence" value="ECO:0007669"/>
    <property type="project" value="UniProtKB-KW"/>
</dbReference>
<evidence type="ECO:0000256" key="1">
    <source>
        <dbReference type="ARBA" id="ARBA00022801"/>
    </source>
</evidence>
<dbReference type="RefSeq" id="WP_106089722.1">
    <property type="nucleotide sequence ID" value="NZ_PVNL01000051.1"/>
</dbReference>
<dbReference type="InterPro" id="IPR050114">
    <property type="entry name" value="UPF0173_UPF0282_UlaG_hydrolase"/>
</dbReference>
<comment type="caution">
    <text evidence="2">The sequence shown here is derived from an EMBL/GenBank/DDBJ whole genome shotgun (WGS) entry which is preliminary data.</text>
</comment>
<dbReference type="Pfam" id="PF13483">
    <property type="entry name" value="Lactamase_B_3"/>
    <property type="match status" value="1"/>
</dbReference>
<name>A0A2S9YRJ6_9BACT</name>
<gene>
    <name evidence="2" type="ORF">ENSA7_27050</name>
</gene>
<reference evidence="2 3" key="1">
    <citation type="submission" date="2018-03" db="EMBL/GenBank/DDBJ databases">
        <title>Draft Genome Sequences of the Obligatory Marine Myxobacteria Enhygromyxa salina SWB007.</title>
        <authorList>
            <person name="Poehlein A."/>
            <person name="Moghaddam J.A."/>
            <person name="Harms H."/>
            <person name="Alanjari M."/>
            <person name="Koenig G.M."/>
            <person name="Daniel R."/>
            <person name="Schaeberle T.F."/>
        </authorList>
    </citation>
    <scope>NUCLEOTIDE SEQUENCE [LARGE SCALE GENOMIC DNA]</scope>
    <source>
        <strain evidence="2 3">SWB007</strain>
    </source>
</reference>
<keyword evidence="1" id="KW-0378">Hydrolase</keyword>
<dbReference type="Gene3D" id="3.60.15.10">
    <property type="entry name" value="Ribonuclease Z/Hydroxyacylglutathione hydrolase-like"/>
    <property type="match status" value="1"/>
</dbReference>
<dbReference type="PANTHER" id="PTHR43546:SF9">
    <property type="entry name" value="L-ASCORBATE-6-PHOSPHATE LACTONASE ULAG-RELATED"/>
    <property type="match status" value="1"/>
</dbReference>
<dbReference type="InterPro" id="IPR036866">
    <property type="entry name" value="RibonucZ/Hydroxyglut_hydro"/>
</dbReference>
<dbReference type="Proteomes" id="UP000238823">
    <property type="component" value="Unassembled WGS sequence"/>
</dbReference>
<dbReference type="PANTHER" id="PTHR43546">
    <property type="entry name" value="UPF0173 METAL-DEPENDENT HYDROLASE MJ1163-RELATED"/>
    <property type="match status" value="1"/>
</dbReference>
<accession>A0A2S9YRJ6</accession>
<dbReference type="OrthoDB" id="9789133at2"/>
<dbReference type="AlphaFoldDB" id="A0A2S9YRJ6"/>
<evidence type="ECO:0000313" key="3">
    <source>
        <dbReference type="Proteomes" id="UP000238823"/>
    </source>
</evidence>
<proteinExistence type="predicted"/>
<protein>
    <submittedName>
        <fullName evidence="2">Beta-lactamase superfamily domain protein</fullName>
    </submittedName>
</protein>
<evidence type="ECO:0000313" key="2">
    <source>
        <dbReference type="EMBL" id="PRQ07715.1"/>
    </source>
</evidence>
<sequence>MFALTFLGHQGWLIETASTNVLLDPLLGDRFGHGGLLGEIYPPRALDFGRFPRIDAVILSHEHDDHFDIPSLARLDRATPIYLSSRASVAARELLAHMGFSAVELLEPEAVVELGELRVHSFSTDHRGGKQADEWDVVPLLIQDRGGHGSVFTSIDVRPRDGDLSRLRELVSGRLGIWVVANNCSRAAFQDLARPRDPVTRDPADPSLDDTPALARALERRHVQLAASCGAPLATWICGGGWSFDRERAWMNHHLFPIDSQRLASALGQLTGGPHVRAPNPGAALVMRDGAIVSTLTERAFIRARPPERWPKRDYRGDGPRLLDYAPACARTRIGADGSERLATELVDLARYLYGGPLFCEIHSLPTKLDSGAWARPCLSLRDDDGPSVLAYEPSACAFVRHACTDPTVEFAAGIECWASDLLALLEGELSPSALCYAGRLRFWNHEPHRLRVSPRELWDFGHPLRRPDRTARLYRRLLAATIHP</sequence>